<evidence type="ECO:0000313" key="2">
    <source>
        <dbReference type="Proteomes" id="UP001519311"/>
    </source>
</evidence>
<gene>
    <name evidence="1" type="ORF">JOF59_005077</name>
</gene>
<dbReference type="Proteomes" id="UP001519311">
    <property type="component" value="Unassembled WGS sequence"/>
</dbReference>
<comment type="caution">
    <text evidence="1">The sequence shown here is derived from an EMBL/GenBank/DDBJ whole genome shotgun (WGS) entry which is preliminary data.</text>
</comment>
<name>A0ABS4VFI6_9ACTN</name>
<organism evidence="1 2">
    <name type="scientific">Streptomyces clavifer</name>
    <dbReference type="NCBI Taxonomy" id="68188"/>
    <lineage>
        <taxon>Bacteria</taxon>
        <taxon>Bacillati</taxon>
        <taxon>Actinomycetota</taxon>
        <taxon>Actinomycetes</taxon>
        <taxon>Kitasatosporales</taxon>
        <taxon>Streptomycetaceae</taxon>
        <taxon>Streptomyces</taxon>
    </lineage>
</organism>
<accession>A0ABS4VFI6</accession>
<evidence type="ECO:0008006" key="3">
    <source>
        <dbReference type="Google" id="ProtNLM"/>
    </source>
</evidence>
<keyword evidence="2" id="KW-1185">Reference proteome</keyword>
<evidence type="ECO:0000313" key="1">
    <source>
        <dbReference type="EMBL" id="MBP2362677.1"/>
    </source>
</evidence>
<sequence>MTAIPTRSVAVIPVRCTWATLPGRCLSGTAATPGLARTSDAVGGVSRAGTSRIHAGSTTWRVVSPGIGHAFSSHET</sequence>
<reference evidence="1 2" key="1">
    <citation type="submission" date="2021-03" db="EMBL/GenBank/DDBJ databases">
        <title>Sequencing the genomes of 1000 actinobacteria strains.</title>
        <authorList>
            <person name="Klenk H.-P."/>
        </authorList>
    </citation>
    <scope>NUCLEOTIDE SEQUENCE [LARGE SCALE GENOMIC DNA]</scope>
    <source>
        <strain evidence="1 2">DSM 40843</strain>
    </source>
</reference>
<protein>
    <recommendedName>
        <fullName evidence="3">Secreted protein</fullName>
    </recommendedName>
</protein>
<proteinExistence type="predicted"/>
<dbReference type="EMBL" id="JAGINS010000001">
    <property type="protein sequence ID" value="MBP2362677.1"/>
    <property type="molecule type" value="Genomic_DNA"/>
</dbReference>